<feature type="compositionally biased region" description="Basic and acidic residues" evidence="1">
    <location>
        <begin position="162"/>
        <end position="172"/>
    </location>
</feature>
<name>A0A8K0X9L2_9PEZI</name>
<evidence type="ECO:0000256" key="1">
    <source>
        <dbReference type="SAM" id="MobiDB-lite"/>
    </source>
</evidence>
<dbReference type="Proteomes" id="UP000813385">
    <property type="component" value="Unassembled WGS sequence"/>
</dbReference>
<sequence>MKKLKQRRPRLQRPGHQTLHREEWRNSTTLRGTPVAYDGKPEDRFPTVQWNEVRDKGADHCHWTHCVPRGRERRSGGGGNGGRRVLRDGTAVQRGADTSRVVKDDSPWRKGAMARILMPSARSCLDVLADVGAGCGACSTRHGDAAVKLRVEEMSEGAGTDEQAKTEPETAKEAYVGTGADEKDDVERPPAAAASRRGEYHHRA</sequence>
<evidence type="ECO:0000313" key="3">
    <source>
        <dbReference type="Proteomes" id="UP000813385"/>
    </source>
</evidence>
<evidence type="ECO:0000313" key="2">
    <source>
        <dbReference type="EMBL" id="KAH7377116.1"/>
    </source>
</evidence>
<dbReference type="EMBL" id="JAGPXD010000001">
    <property type="protein sequence ID" value="KAH7377116.1"/>
    <property type="molecule type" value="Genomic_DNA"/>
</dbReference>
<organism evidence="2 3">
    <name type="scientific">Plectosphaerella cucumerina</name>
    <dbReference type="NCBI Taxonomy" id="40658"/>
    <lineage>
        <taxon>Eukaryota</taxon>
        <taxon>Fungi</taxon>
        <taxon>Dikarya</taxon>
        <taxon>Ascomycota</taxon>
        <taxon>Pezizomycotina</taxon>
        <taxon>Sordariomycetes</taxon>
        <taxon>Hypocreomycetidae</taxon>
        <taxon>Glomerellales</taxon>
        <taxon>Plectosphaerellaceae</taxon>
        <taxon>Plectosphaerella</taxon>
    </lineage>
</organism>
<protein>
    <submittedName>
        <fullName evidence="2">Uncharacterized protein</fullName>
    </submittedName>
</protein>
<comment type="caution">
    <text evidence="2">The sequence shown here is derived from an EMBL/GenBank/DDBJ whole genome shotgun (WGS) entry which is preliminary data.</text>
</comment>
<gene>
    <name evidence="2" type="ORF">B0T11DRAFT_324943</name>
</gene>
<keyword evidence="3" id="KW-1185">Reference proteome</keyword>
<feature type="region of interest" description="Disordered" evidence="1">
    <location>
        <begin position="1"/>
        <end position="43"/>
    </location>
</feature>
<accession>A0A8K0X9L2</accession>
<proteinExistence type="predicted"/>
<feature type="compositionally biased region" description="Basic residues" evidence="1">
    <location>
        <begin position="1"/>
        <end position="13"/>
    </location>
</feature>
<reference evidence="2" key="1">
    <citation type="journal article" date="2021" name="Nat. Commun.">
        <title>Genetic determinants of endophytism in the Arabidopsis root mycobiome.</title>
        <authorList>
            <person name="Mesny F."/>
            <person name="Miyauchi S."/>
            <person name="Thiergart T."/>
            <person name="Pickel B."/>
            <person name="Atanasova L."/>
            <person name="Karlsson M."/>
            <person name="Huettel B."/>
            <person name="Barry K.W."/>
            <person name="Haridas S."/>
            <person name="Chen C."/>
            <person name="Bauer D."/>
            <person name="Andreopoulos W."/>
            <person name="Pangilinan J."/>
            <person name="LaButti K."/>
            <person name="Riley R."/>
            <person name="Lipzen A."/>
            <person name="Clum A."/>
            <person name="Drula E."/>
            <person name="Henrissat B."/>
            <person name="Kohler A."/>
            <person name="Grigoriev I.V."/>
            <person name="Martin F.M."/>
            <person name="Hacquard S."/>
        </authorList>
    </citation>
    <scope>NUCLEOTIDE SEQUENCE</scope>
    <source>
        <strain evidence="2">MPI-CAGE-AT-0016</strain>
    </source>
</reference>
<feature type="region of interest" description="Disordered" evidence="1">
    <location>
        <begin position="154"/>
        <end position="204"/>
    </location>
</feature>
<dbReference type="AlphaFoldDB" id="A0A8K0X9L2"/>